<dbReference type="PROSITE" id="PS00073">
    <property type="entry name" value="ACYL_COA_DH_2"/>
    <property type="match status" value="1"/>
</dbReference>
<dbReference type="InterPro" id="IPR037069">
    <property type="entry name" value="AcylCoA_DH/ox_N_sf"/>
</dbReference>
<comment type="caution">
    <text evidence="10">The sequence shown here is derived from an EMBL/GenBank/DDBJ whole genome shotgun (WGS) entry which is preliminary data.</text>
</comment>
<dbReference type="GO" id="GO:0050660">
    <property type="term" value="F:flavin adenine dinucleotide binding"/>
    <property type="evidence" value="ECO:0007669"/>
    <property type="project" value="InterPro"/>
</dbReference>
<sequence>MDFKLTEEQQMLKDMCRDFAEKEIMPKADTWNKTGEFPTEIFKKMAELDLMGLLISEEYGGSNAGMVAYVAAMEEIARADQSVAATWNAHITIGSVAFMIFGTEEQKKKYLIPLAKGEKLGAFGLTEANAGSDARGIKTKAVLEGNEWVINGTKCFITNVGTPLSYGVIILAVTGEDAKGNKKFSAFIVPKEAKGFTVGKRYEKIGWHAVDTRELVFEDCRIPKDNLIGKEGEGLKQFLEALDVGRISIAALGIGLAQRSFELALAHSQQRVQFGKPICKNQAIQFKLADMATKIELARLITYKAAWLCDNKLPFAKEAAMAKTFASEAAVRVSEEAVQIHGGYGFTEEYVVSRFYMDSKVLTIG</sequence>
<feature type="domain" description="Acyl-CoA dehydrogenase/oxidase C-terminal" evidence="7">
    <location>
        <begin position="232"/>
        <end position="365"/>
    </location>
</feature>
<feature type="domain" description="Acyl-CoA dehydrogenase/oxidase N-terminal" evidence="9">
    <location>
        <begin position="6"/>
        <end position="118"/>
    </location>
</feature>
<evidence type="ECO:0000256" key="5">
    <source>
        <dbReference type="ARBA" id="ARBA00023002"/>
    </source>
</evidence>
<dbReference type="EMBL" id="MGDI01000003">
    <property type="protein sequence ID" value="OGL55239.1"/>
    <property type="molecule type" value="Genomic_DNA"/>
</dbReference>
<dbReference type="Pfam" id="PF00441">
    <property type="entry name" value="Acyl-CoA_dh_1"/>
    <property type="match status" value="1"/>
</dbReference>
<feature type="non-terminal residue" evidence="10">
    <location>
        <position position="365"/>
    </location>
</feature>
<reference evidence="10 11" key="1">
    <citation type="journal article" date="2016" name="Nat. Commun.">
        <title>Thousands of microbial genomes shed light on interconnected biogeochemical processes in an aquifer system.</title>
        <authorList>
            <person name="Anantharaman K."/>
            <person name="Brown C.T."/>
            <person name="Hug L.A."/>
            <person name="Sharon I."/>
            <person name="Castelle C.J."/>
            <person name="Probst A.J."/>
            <person name="Thomas B.C."/>
            <person name="Singh A."/>
            <person name="Wilkins M.J."/>
            <person name="Karaoz U."/>
            <person name="Brodie E.L."/>
            <person name="Williams K.H."/>
            <person name="Hubbard S.S."/>
            <person name="Banfield J.F."/>
        </authorList>
    </citation>
    <scope>NUCLEOTIDE SEQUENCE [LARGE SCALE GENOMIC DNA]</scope>
</reference>
<dbReference type="InterPro" id="IPR036250">
    <property type="entry name" value="AcylCo_DH-like_C"/>
</dbReference>
<dbReference type="PROSITE" id="PS00072">
    <property type="entry name" value="ACYL_COA_DH_1"/>
    <property type="match status" value="1"/>
</dbReference>
<proteinExistence type="inferred from homology"/>
<dbReference type="InterPro" id="IPR046373">
    <property type="entry name" value="Acyl-CoA_Oxase/DH_mid-dom_sf"/>
</dbReference>
<dbReference type="STRING" id="1817883.A3G31_09735"/>
<dbReference type="PANTHER" id="PTHR43884:SF12">
    <property type="entry name" value="ISOVALERYL-COA DEHYDROGENASE, MITOCHONDRIAL-RELATED"/>
    <property type="match status" value="1"/>
</dbReference>
<dbReference type="FunFam" id="1.10.540.10:FF:000002">
    <property type="entry name" value="Acyl-CoA dehydrogenase FadE19"/>
    <property type="match status" value="1"/>
</dbReference>
<dbReference type="InterPro" id="IPR009100">
    <property type="entry name" value="AcylCoA_DH/oxidase_NM_dom_sf"/>
</dbReference>
<evidence type="ECO:0000259" key="7">
    <source>
        <dbReference type="Pfam" id="PF00441"/>
    </source>
</evidence>
<evidence type="ECO:0000256" key="3">
    <source>
        <dbReference type="ARBA" id="ARBA00022630"/>
    </source>
</evidence>
<name>A0A1F7SN86_9BACT</name>
<dbReference type="AlphaFoldDB" id="A0A1F7SN86"/>
<evidence type="ECO:0000313" key="10">
    <source>
        <dbReference type="EMBL" id="OGL55239.1"/>
    </source>
</evidence>
<accession>A0A1F7SN86</accession>
<dbReference type="PIRSF" id="PIRSF016578">
    <property type="entry name" value="HsaA"/>
    <property type="match status" value="1"/>
</dbReference>
<feature type="domain" description="Acyl-CoA oxidase/dehydrogenase middle" evidence="8">
    <location>
        <begin position="122"/>
        <end position="220"/>
    </location>
</feature>
<dbReference type="InterPro" id="IPR013786">
    <property type="entry name" value="AcylCoA_DH/ox_N"/>
</dbReference>
<evidence type="ECO:0000259" key="9">
    <source>
        <dbReference type="Pfam" id="PF02771"/>
    </source>
</evidence>
<dbReference type="GO" id="GO:0003995">
    <property type="term" value="F:acyl-CoA dehydrogenase activity"/>
    <property type="evidence" value="ECO:0007669"/>
    <property type="project" value="InterPro"/>
</dbReference>
<keyword evidence="5 6" id="KW-0560">Oxidoreductase</keyword>
<dbReference type="FunFam" id="2.40.110.10:FF:000009">
    <property type="entry name" value="Acyl-CoA dehydrogenase"/>
    <property type="match status" value="1"/>
</dbReference>
<comment type="cofactor">
    <cofactor evidence="1 6">
        <name>FAD</name>
        <dbReference type="ChEBI" id="CHEBI:57692"/>
    </cofactor>
</comment>
<evidence type="ECO:0000256" key="6">
    <source>
        <dbReference type="RuleBase" id="RU362125"/>
    </source>
</evidence>
<dbReference type="InterPro" id="IPR006091">
    <property type="entry name" value="Acyl-CoA_Oxase/DH_mid-dom"/>
</dbReference>
<evidence type="ECO:0000313" key="11">
    <source>
        <dbReference type="Proteomes" id="UP000178082"/>
    </source>
</evidence>
<dbReference type="PANTHER" id="PTHR43884">
    <property type="entry name" value="ACYL-COA DEHYDROGENASE"/>
    <property type="match status" value="1"/>
</dbReference>
<evidence type="ECO:0000259" key="8">
    <source>
        <dbReference type="Pfam" id="PF02770"/>
    </source>
</evidence>
<comment type="similarity">
    <text evidence="2 6">Belongs to the acyl-CoA dehydrogenase family.</text>
</comment>
<protein>
    <submittedName>
        <fullName evidence="10">Acyl-CoA dehydrogenase</fullName>
    </submittedName>
</protein>
<dbReference type="InterPro" id="IPR006089">
    <property type="entry name" value="Acyl-CoA_DH_CS"/>
</dbReference>
<keyword evidence="3 6" id="KW-0285">Flavoprotein</keyword>
<dbReference type="Pfam" id="PF02770">
    <property type="entry name" value="Acyl-CoA_dh_M"/>
    <property type="match status" value="1"/>
</dbReference>
<keyword evidence="4 6" id="KW-0274">FAD</keyword>
<dbReference type="SUPFAM" id="SSF56645">
    <property type="entry name" value="Acyl-CoA dehydrogenase NM domain-like"/>
    <property type="match status" value="1"/>
</dbReference>
<dbReference type="Gene3D" id="2.40.110.10">
    <property type="entry name" value="Butyryl-CoA Dehydrogenase, subunit A, domain 2"/>
    <property type="match status" value="1"/>
</dbReference>
<evidence type="ECO:0000256" key="2">
    <source>
        <dbReference type="ARBA" id="ARBA00009347"/>
    </source>
</evidence>
<dbReference type="InterPro" id="IPR009075">
    <property type="entry name" value="AcylCo_DH/oxidase_C"/>
</dbReference>
<dbReference type="Proteomes" id="UP000178082">
    <property type="component" value="Unassembled WGS sequence"/>
</dbReference>
<dbReference type="Gene3D" id="1.20.140.10">
    <property type="entry name" value="Butyryl-CoA Dehydrogenase, subunit A, domain 3"/>
    <property type="match status" value="1"/>
</dbReference>
<dbReference type="Pfam" id="PF02771">
    <property type="entry name" value="Acyl-CoA_dh_N"/>
    <property type="match status" value="1"/>
</dbReference>
<dbReference type="FunFam" id="1.20.140.10:FF:000004">
    <property type="entry name" value="Acyl-CoA dehydrogenase FadE25"/>
    <property type="match status" value="1"/>
</dbReference>
<evidence type="ECO:0000256" key="4">
    <source>
        <dbReference type="ARBA" id="ARBA00022827"/>
    </source>
</evidence>
<organism evidence="10 11">
    <name type="scientific">Candidatus Schekmanbacteria bacterium RIFCSPLOWO2_12_FULL_38_15</name>
    <dbReference type="NCBI Taxonomy" id="1817883"/>
    <lineage>
        <taxon>Bacteria</taxon>
        <taxon>Candidatus Schekmaniibacteriota</taxon>
    </lineage>
</organism>
<dbReference type="Gene3D" id="1.10.540.10">
    <property type="entry name" value="Acyl-CoA dehydrogenase/oxidase, N-terminal domain"/>
    <property type="match status" value="1"/>
</dbReference>
<dbReference type="SUPFAM" id="SSF47203">
    <property type="entry name" value="Acyl-CoA dehydrogenase C-terminal domain-like"/>
    <property type="match status" value="1"/>
</dbReference>
<evidence type="ECO:0000256" key="1">
    <source>
        <dbReference type="ARBA" id="ARBA00001974"/>
    </source>
</evidence>
<gene>
    <name evidence="10" type="ORF">A3G31_09735</name>
</gene>